<dbReference type="Gene3D" id="3.40.710.10">
    <property type="entry name" value="DD-peptidase/beta-lactamase superfamily"/>
    <property type="match status" value="1"/>
</dbReference>
<name>A2F729_TRIV3</name>
<dbReference type="OrthoDB" id="5946976at2759"/>
<dbReference type="AlphaFoldDB" id="A2F729"/>
<feature type="transmembrane region" description="Helical" evidence="2">
    <location>
        <begin position="615"/>
        <end position="642"/>
    </location>
</feature>
<keyword evidence="2" id="KW-0812">Transmembrane</keyword>
<feature type="transmembrane region" description="Helical" evidence="2">
    <location>
        <begin position="515"/>
        <end position="533"/>
    </location>
</feature>
<keyword evidence="5" id="KW-1185">Reference proteome</keyword>
<dbReference type="Proteomes" id="UP000001542">
    <property type="component" value="Unassembled WGS sequence"/>
</dbReference>
<dbReference type="EMBL" id="DS113643">
    <property type="protein sequence ID" value="EAX99266.1"/>
    <property type="molecule type" value="Genomic_DNA"/>
</dbReference>
<dbReference type="PANTHER" id="PTHR46825:SF9">
    <property type="entry name" value="BETA-LACTAMASE-RELATED DOMAIN-CONTAINING PROTEIN"/>
    <property type="match status" value="1"/>
</dbReference>
<dbReference type="InterPro" id="IPR050491">
    <property type="entry name" value="AmpC-like"/>
</dbReference>
<dbReference type="SUPFAM" id="SSF56601">
    <property type="entry name" value="beta-lactamase/transpeptidase-like"/>
    <property type="match status" value="1"/>
</dbReference>
<protein>
    <submittedName>
        <fullName evidence="4">Beta-lactamase family protein</fullName>
    </submittedName>
</protein>
<evidence type="ECO:0000313" key="5">
    <source>
        <dbReference type="Proteomes" id="UP000001542"/>
    </source>
</evidence>
<feature type="compositionally biased region" description="Basic and acidic residues" evidence="1">
    <location>
        <begin position="154"/>
        <end position="163"/>
    </location>
</feature>
<dbReference type="VEuPathDB" id="TrichDB:TVAG_112820"/>
<keyword evidence="2" id="KW-1133">Transmembrane helix</keyword>
<sequence length="647" mass="72636">MLFLLVNSAISETTPGGIPSDKFPDILKSIYTNYNGTYFASGAAAISYQGKKIYEDVIGYQDILQQKNATLQTLYEWGSTTKLLTHVGIMQLYEKGKVNFEEDIETYLGKGFFKHKSKNDKITILNLMHHDAGWDETIDSPILPHSTSDEDPEDSIKRMEPRSYSKPGQFVGYSNFGVAVEGLIIEKVSGVKYCDYIKQNIFDKLGMTHSSIDPSRKDISSNEFSNLASGYATVDGKLKYQDPTSVFLAPAGSCISTIGDLSIFANSITPVQGVECPLFEKNDTLELFLNNSKIISQGSPGISHGLWEEYYTNKILGLEHLGNTPGQSAVISILPKEGWNYVGFANTYADFLMTYSFHRYIWGLYTPISNNSIPNDAAGYYQNNRIVHSGFLSHITLLNSLIEIKIDASKNHILMDGYPFNVSDINLYSRSDLTPNKNVGTYHLSFTFNEKGEINGLYTYCTGFKKVPKNVNRNITIFCGIINICFFVSFVPIIGILIIACIYNKNILASKHFKYIVLTFLIAAECIAEPLVLRTTNTIKSAIHLKHNLFHVLISLYIIVSVRILCSIFTLCFLIYNYCIHRKHESIESMTVFESLNIITDEAYSGRPIPFRPNLCCSFIVFTSLFLANAISFTLIACDIIIDIYRL</sequence>
<feature type="region of interest" description="Disordered" evidence="1">
    <location>
        <begin position="139"/>
        <end position="163"/>
    </location>
</feature>
<dbReference type="eggNOG" id="ENOG502SBQX">
    <property type="taxonomic scope" value="Eukaryota"/>
</dbReference>
<dbReference type="RefSeq" id="XP_001312196.1">
    <property type="nucleotide sequence ID" value="XM_001312195.1"/>
</dbReference>
<dbReference type="Pfam" id="PF00144">
    <property type="entry name" value="Beta-lactamase"/>
    <property type="match status" value="1"/>
</dbReference>
<reference evidence="4" key="1">
    <citation type="submission" date="2006-10" db="EMBL/GenBank/DDBJ databases">
        <authorList>
            <person name="Amadeo P."/>
            <person name="Zhao Q."/>
            <person name="Wortman J."/>
            <person name="Fraser-Liggett C."/>
            <person name="Carlton J."/>
        </authorList>
    </citation>
    <scope>NUCLEOTIDE SEQUENCE</scope>
    <source>
        <strain evidence="4">G3</strain>
    </source>
</reference>
<accession>A2F729</accession>
<dbReference type="InterPro" id="IPR012338">
    <property type="entry name" value="Beta-lactam/transpept-like"/>
</dbReference>
<gene>
    <name evidence="4" type="ORF">TVAG_112820</name>
</gene>
<evidence type="ECO:0000259" key="3">
    <source>
        <dbReference type="Pfam" id="PF00144"/>
    </source>
</evidence>
<dbReference type="SMR" id="A2F729"/>
<dbReference type="KEGG" id="tva:4757072"/>
<organism evidence="4 5">
    <name type="scientific">Trichomonas vaginalis (strain ATCC PRA-98 / G3)</name>
    <dbReference type="NCBI Taxonomy" id="412133"/>
    <lineage>
        <taxon>Eukaryota</taxon>
        <taxon>Metamonada</taxon>
        <taxon>Parabasalia</taxon>
        <taxon>Trichomonadida</taxon>
        <taxon>Trichomonadidae</taxon>
        <taxon>Trichomonas</taxon>
    </lineage>
</organism>
<dbReference type="PANTHER" id="PTHR46825">
    <property type="entry name" value="D-ALANYL-D-ALANINE-CARBOXYPEPTIDASE/ENDOPEPTIDASE AMPH"/>
    <property type="match status" value="1"/>
</dbReference>
<dbReference type="InParanoid" id="A2F729"/>
<evidence type="ECO:0000313" key="4">
    <source>
        <dbReference type="EMBL" id="EAX99266.1"/>
    </source>
</evidence>
<evidence type="ECO:0000256" key="1">
    <source>
        <dbReference type="SAM" id="MobiDB-lite"/>
    </source>
</evidence>
<keyword evidence="2" id="KW-0472">Membrane</keyword>
<dbReference type="VEuPathDB" id="TrichDB:TVAGG3_0258530"/>
<feature type="domain" description="Beta-lactamase-related" evidence="3">
    <location>
        <begin position="40"/>
        <end position="346"/>
    </location>
</feature>
<feature type="transmembrane region" description="Helical" evidence="2">
    <location>
        <begin position="553"/>
        <end position="576"/>
    </location>
</feature>
<dbReference type="InterPro" id="IPR001466">
    <property type="entry name" value="Beta-lactam-related"/>
</dbReference>
<proteinExistence type="predicted"/>
<reference evidence="4" key="2">
    <citation type="journal article" date="2007" name="Science">
        <title>Draft genome sequence of the sexually transmitted pathogen Trichomonas vaginalis.</title>
        <authorList>
            <person name="Carlton J.M."/>
            <person name="Hirt R.P."/>
            <person name="Silva J.C."/>
            <person name="Delcher A.L."/>
            <person name="Schatz M."/>
            <person name="Zhao Q."/>
            <person name="Wortman J.R."/>
            <person name="Bidwell S.L."/>
            <person name="Alsmark U.C.M."/>
            <person name="Besteiro S."/>
            <person name="Sicheritz-Ponten T."/>
            <person name="Noel C.J."/>
            <person name="Dacks J.B."/>
            <person name="Foster P.G."/>
            <person name="Simillion C."/>
            <person name="Van de Peer Y."/>
            <person name="Miranda-Saavedra D."/>
            <person name="Barton G.J."/>
            <person name="Westrop G.D."/>
            <person name="Mueller S."/>
            <person name="Dessi D."/>
            <person name="Fiori P.L."/>
            <person name="Ren Q."/>
            <person name="Paulsen I."/>
            <person name="Zhang H."/>
            <person name="Bastida-Corcuera F.D."/>
            <person name="Simoes-Barbosa A."/>
            <person name="Brown M.T."/>
            <person name="Hayes R.D."/>
            <person name="Mukherjee M."/>
            <person name="Okumura C.Y."/>
            <person name="Schneider R."/>
            <person name="Smith A.J."/>
            <person name="Vanacova S."/>
            <person name="Villalvazo M."/>
            <person name="Haas B.J."/>
            <person name="Pertea M."/>
            <person name="Feldblyum T.V."/>
            <person name="Utterback T.R."/>
            <person name="Shu C.L."/>
            <person name="Osoegawa K."/>
            <person name="de Jong P.J."/>
            <person name="Hrdy I."/>
            <person name="Horvathova L."/>
            <person name="Zubacova Z."/>
            <person name="Dolezal P."/>
            <person name="Malik S.B."/>
            <person name="Logsdon J.M. Jr."/>
            <person name="Henze K."/>
            <person name="Gupta A."/>
            <person name="Wang C.C."/>
            <person name="Dunne R.L."/>
            <person name="Upcroft J.A."/>
            <person name="Upcroft P."/>
            <person name="White O."/>
            <person name="Salzberg S.L."/>
            <person name="Tang P."/>
            <person name="Chiu C.-H."/>
            <person name="Lee Y.-S."/>
            <person name="Embley T.M."/>
            <person name="Coombs G.H."/>
            <person name="Mottram J.C."/>
            <person name="Tachezy J."/>
            <person name="Fraser-Liggett C.M."/>
            <person name="Johnson P.J."/>
        </authorList>
    </citation>
    <scope>NUCLEOTIDE SEQUENCE [LARGE SCALE GENOMIC DNA]</scope>
    <source>
        <strain evidence="4">G3</strain>
    </source>
</reference>
<feature type="transmembrane region" description="Helical" evidence="2">
    <location>
        <begin position="475"/>
        <end position="503"/>
    </location>
</feature>
<evidence type="ECO:0000256" key="2">
    <source>
        <dbReference type="SAM" id="Phobius"/>
    </source>
</evidence>